<sequence>MVLNYSLIYTQELNISIYIDSLYTNNTIQIPPYPASYFTNATKYNEGIVEITGTQLLSPSVQNDLKITIFGKLCNIIPPNNLTYIKCTLPKGVDNNQNTIQVCVNNIYSINNLIYEYSKPVISSVTQNGSIFTIQDIQSSYGKIVVDFVAFNEHVPLNLTIYKDPYLKIPYLNLIFTWSNFSDPEFYNYTFDRITYIATMDSKDIMGPQ</sequence>
<dbReference type="PANTHER" id="PTHR31341:SF4">
    <property type="entry name" value="IPT_TIG DOMAIN-CONTAINING PROTEIN-RELATED"/>
    <property type="match status" value="1"/>
</dbReference>
<dbReference type="PANTHER" id="PTHR31341">
    <property type="entry name" value="IPT/TIG DOMAIN-CONTAINING PROTEIN-RELATED-RELATED"/>
    <property type="match status" value="1"/>
</dbReference>
<dbReference type="KEGG" id="dpp:DICPUDRAFT_74231"/>
<reference evidence="6" key="1">
    <citation type="journal article" date="2011" name="Genome Biol.">
        <title>Comparative genomics of the social amoebae Dictyostelium discoideum and Dictyostelium purpureum.</title>
        <authorList>
            <consortium name="US DOE Joint Genome Institute (JGI-PGF)"/>
            <person name="Sucgang R."/>
            <person name="Kuo A."/>
            <person name="Tian X."/>
            <person name="Salerno W."/>
            <person name="Parikh A."/>
            <person name="Feasley C.L."/>
            <person name="Dalin E."/>
            <person name="Tu H."/>
            <person name="Huang E."/>
            <person name="Barry K."/>
            <person name="Lindquist E."/>
            <person name="Shapiro H."/>
            <person name="Bruce D."/>
            <person name="Schmutz J."/>
            <person name="Salamov A."/>
            <person name="Fey P."/>
            <person name="Gaudet P."/>
            <person name="Anjard C."/>
            <person name="Babu M.M."/>
            <person name="Basu S."/>
            <person name="Bushmanova Y."/>
            <person name="van der Wel H."/>
            <person name="Katoh-Kurasawa M."/>
            <person name="Dinh C."/>
            <person name="Coutinho P.M."/>
            <person name="Saito T."/>
            <person name="Elias M."/>
            <person name="Schaap P."/>
            <person name="Kay R.R."/>
            <person name="Henrissat B."/>
            <person name="Eichinger L."/>
            <person name="Rivero F."/>
            <person name="Putnam N.H."/>
            <person name="West C.M."/>
            <person name="Loomis W.F."/>
            <person name="Chisholm R.L."/>
            <person name="Shaulsky G."/>
            <person name="Strassmann J.E."/>
            <person name="Queller D.C."/>
            <person name="Kuspa A."/>
            <person name="Grigoriev I.V."/>
        </authorList>
    </citation>
    <scope>NUCLEOTIDE SEQUENCE [LARGE SCALE GENOMIC DNA]</scope>
    <source>
        <strain evidence="6">QSDP1</strain>
    </source>
</reference>
<gene>
    <name evidence="5" type="ORF">DICPUDRAFT_74231</name>
</gene>
<dbReference type="VEuPathDB" id="AmoebaDB:DICPUDRAFT_74231"/>
<evidence type="ECO:0000256" key="4">
    <source>
        <dbReference type="ARBA" id="ARBA00023180"/>
    </source>
</evidence>
<dbReference type="EMBL" id="GL870945">
    <property type="protein sequence ID" value="EGC40187.1"/>
    <property type="molecule type" value="Genomic_DNA"/>
</dbReference>
<keyword evidence="3" id="KW-0472">Membrane</keyword>
<dbReference type="InterPro" id="IPR052014">
    <property type="entry name" value="Dictyostelium_Tiger"/>
</dbReference>
<dbReference type="InParanoid" id="F0Z763"/>
<comment type="subcellular location">
    <subcellularLocation>
        <location evidence="1">Membrane</location>
    </subcellularLocation>
</comment>
<evidence type="ECO:0000256" key="3">
    <source>
        <dbReference type="ARBA" id="ARBA00023136"/>
    </source>
</evidence>
<keyword evidence="6" id="KW-1185">Reference proteome</keyword>
<dbReference type="RefSeq" id="XP_003283256.1">
    <property type="nucleotide sequence ID" value="XM_003283208.1"/>
</dbReference>
<evidence type="ECO:0008006" key="7">
    <source>
        <dbReference type="Google" id="ProtNLM"/>
    </source>
</evidence>
<dbReference type="OrthoDB" id="23947at2759"/>
<keyword evidence="2" id="KW-0732">Signal</keyword>
<evidence type="ECO:0000256" key="2">
    <source>
        <dbReference type="ARBA" id="ARBA00022729"/>
    </source>
</evidence>
<proteinExistence type="predicted"/>
<accession>F0Z763</accession>
<dbReference type="GeneID" id="10509161"/>
<keyword evidence="4" id="KW-0325">Glycoprotein</keyword>
<evidence type="ECO:0000313" key="6">
    <source>
        <dbReference type="Proteomes" id="UP000001064"/>
    </source>
</evidence>
<protein>
    <recommendedName>
        <fullName evidence="7">IPT/TIG domain-containing protein</fullName>
    </recommendedName>
</protein>
<dbReference type="Proteomes" id="UP000001064">
    <property type="component" value="Unassembled WGS sequence"/>
</dbReference>
<evidence type="ECO:0000256" key="1">
    <source>
        <dbReference type="ARBA" id="ARBA00004370"/>
    </source>
</evidence>
<dbReference type="AlphaFoldDB" id="F0Z763"/>
<organism evidence="5 6">
    <name type="scientific">Dictyostelium purpureum</name>
    <name type="common">Slime mold</name>
    <dbReference type="NCBI Taxonomy" id="5786"/>
    <lineage>
        <taxon>Eukaryota</taxon>
        <taxon>Amoebozoa</taxon>
        <taxon>Evosea</taxon>
        <taxon>Eumycetozoa</taxon>
        <taxon>Dictyostelia</taxon>
        <taxon>Dictyosteliales</taxon>
        <taxon>Dictyosteliaceae</taxon>
        <taxon>Dictyostelium</taxon>
    </lineage>
</organism>
<evidence type="ECO:0000313" key="5">
    <source>
        <dbReference type="EMBL" id="EGC40187.1"/>
    </source>
</evidence>
<name>F0Z763_DICPU</name>
<dbReference type="GO" id="GO:0016020">
    <property type="term" value="C:membrane"/>
    <property type="evidence" value="ECO:0007669"/>
    <property type="project" value="UniProtKB-SubCell"/>
</dbReference>